<organism evidence="2">
    <name type="scientific">uncultured Bacillota bacterium</name>
    <dbReference type="NCBI Taxonomy" id="344338"/>
    <lineage>
        <taxon>Bacteria</taxon>
        <taxon>Bacillati</taxon>
        <taxon>Bacillota</taxon>
        <taxon>environmental samples</taxon>
    </lineage>
</organism>
<dbReference type="AlphaFoldDB" id="A0A650ENN3"/>
<dbReference type="SUPFAM" id="SSF52540">
    <property type="entry name" value="P-loop containing nucleoside triphosphate hydrolases"/>
    <property type="match status" value="1"/>
</dbReference>
<protein>
    <recommendedName>
        <fullName evidence="1">ATPase dynein-related AAA domain-containing protein</fullName>
    </recommendedName>
</protein>
<dbReference type="Gene3D" id="3.40.50.300">
    <property type="entry name" value="P-loop containing nucleotide triphosphate hydrolases"/>
    <property type="match status" value="1"/>
</dbReference>
<evidence type="ECO:0000313" key="2">
    <source>
        <dbReference type="EMBL" id="QGT50931.1"/>
    </source>
</evidence>
<evidence type="ECO:0000259" key="1">
    <source>
        <dbReference type="Pfam" id="PF07728"/>
    </source>
</evidence>
<dbReference type="EMBL" id="MN577573">
    <property type="protein sequence ID" value="QGT50931.1"/>
    <property type="molecule type" value="Genomic_DNA"/>
</dbReference>
<dbReference type="Pfam" id="PF07728">
    <property type="entry name" value="AAA_5"/>
    <property type="match status" value="1"/>
</dbReference>
<name>A0A650ENN3_9FIRM</name>
<accession>A0A650ENN3</accession>
<dbReference type="GO" id="GO:0016887">
    <property type="term" value="F:ATP hydrolysis activity"/>
    <property type="evidence" value="ECO:0007669"/>
    <property type="project" value="InterPro"/>
</dbReference>
<dbReference type="GO" id="GO:0005524">
    <property type="term" value="F:ATP binding"/>
    <property type="evidence" value="ECO:0007669"/>
    <property type="project" value="InterPro"/>
</dbReference>
<proteinExistence type="predicted"/>
<dbReference type="InterPro" id="IPR027417">
    <property type="entry name" value="P-loop_NTPase"/>
</dbReference>
<dbReference type="InterPro" id="IPR011704">
    <property type="entry name" value="ATPase_dyneun-rel_AAA"/>
</dbReference>
<sequence length="597" mass="67213">MPNLYSSTLYRSATFNGHMPDPFSEWDTKNIDERSRYNRTSRPTNLHAPTIKALIDYCGLLKNARPKLGIGSSSQLNSLVLEKFWVNTPDNKEYADLFIWNPTTGVTFGAVYDCADGTADTYDIGETGRFGSSVFLLLIHHSIDNDTEFKETFQAFNYQYERDFPDSDTALAHAAILSDNLYRRMLAGQIHIDIPNDGLIPHTTPEEWKIRKKYYGEFSIFQQSTAERRSMPTPKFSEFVNAYEPTKRKLTRKEKALIPSDMEEYYVVPYEAVEICRHIKETTGSKNPVRNILLRGPSGTGKTDLARACAAALRRPYLFYTCHTHTESIDLLGSIIPRINDTGTSPADAELERRLALPTDKDIEADPTICYELMGGGLRDDITAAECMDYKRQKLQAAKAQNTTDFEFVYTPLVRALKYGYTVEIQEPTVIAQEGVLVGLNGLLDQCGKIELPTGEIITRHPDTVVILTTNTDYAGCRPLNQSVISRMDLICDLHAPDLAQQVERVKLQTGFENDTLLMQMAETVQNIAEHCQNYDTTDGVTGMRELQQWVTSYQILNDIFESARLTILPSATADLKTQEELEDTFLTPTFAGGRAA</sequence>
<gene>
    <name evidence="2" type="ORF">Firmicute1046_0070</name>
</gene>
<reference evidence="2" key="1">
    <citation type="journal article" date="2020" name="J. ISSAAS">
        <title>Lactobacilli and other gastrointestinal microbiota of Peromyscus leucopus, reservoir host for agents of Lyme disease and other zoonoses in North America.</title>
        <authorList>
            <person name="Milovic A."/>
            <person name="Bassam K."/>
            <person name="Shao H."/>
            <person name="Chatzistamou I."/>
            <person name="Tufts D.M."/>
            <person name="Diuk-Wasser M."/>
            <person name="Barbour A.G."/>
        </authorList>
    </citation>
    <scope>NUCLEOTIDE SEQUENCE</scope>
    <source>
        <strain evidence="2">LL40</strain>
    </source>
</reference>
<feature type="domain" description="ATPase dynein-related AAA" evidence="1">
    <location>
        <begin position="291"/>
        <end position="353"/>
    </location>
</feature>